<feature type="domain" description="Peptidoglycan binding-like" evidence="3">
    <location>
        <begin position="93"/>
        <end position="147"/>
    </location>
</feature>
<dbReference type="STRING" id="36844.SAMN04488501_106117"/>
<dbReference type="Pfam" id="PF01471">
    <property type="entry name" value="PG_binding_1"/>
    <property type="match status" value="1"/>
</dbReference>
<accession>A0A0L6Z8F9</accession>
<dbReference type="InterPro" id="IPR002477">
    <property type="entry name" value="Peptidoglycan-bd-like"/>
</dbReference>
<evidence type="ECO:0000313" key="5">
    <source>
        <dbReference type="Proteomes" id="UP000037043"/>
    </source>
</evidence>
<dbReference type="Gene3D" id="3.90.1010.20">
    <property type="match status" value="2"/>
</dbReference>
<protein>
    <submittedName>
        <fullName evidence="4">Spore cortex-lytic enzyme</fullName>
    </submittedName>
</protein>
<organism evidence="4 5">
    <name type="scientific">Clostridium homopropionicum DSM 5847</name>
    <dbReference type="NCBI Taxonomy" id="1121318"/>
    <lineage>
        <taxon>Bacteria</taxon>
        <taxon>Bacillati</taxon>
        <taxon>Bacillota</taxon>
        <taxon>Clostridia</taxon>
        <taxon>Eubacteriales</taxon>
        <taxon>Clostridiaceae</taxon>
        <taxon>Clostridium</taxon>
    </lineage>
</organism>
<gene>
    <name evidence="4" type="primary">sleB_4</name>
    <name evidence="4" type="ORF">CLHOM_23580</name>
</gene>
<dbReference type="Proteomes" id="UP000037043">
    <property type="component" value="Unassembled WGS sequence"/>
</dbReference>
<reference evidence="5" key="1">
    <citation type="submission" date="2015-08" db="EMBL/GenBank/DDBJ databases">
        <title>Genome sequence of the strict anaerobe Clostridium homopropionicum LuHBu1 (DSM 5847T).</title>
        <authorList>
            <person name="Poehlein A."/>
            <person name="Beck M."/>
            <person name="Schiel-Bengelsdorf B."/>
            <person name="Bengelsdorf F.R."/>
            <person name="Daniel R."/>
            <person name="Duerre P."/>
        </authorList>
    </citation>
    <scope>NUCLEOTIDE SEQUENCE [LARGE SCALE GENOMIC DNA]</scope>
    <source>
        <strain evidence="5">DSM 5847</strain>
    </source>
</reference>
<name>A0A0L6Z8F9_9CLOT</name>
<feature type="compositionally biased region" description="Low complexity" evidence="1">
    <location>
        <begin position="41"/>
        <end position="76"/>
    </location>
</feature>
<keyword evidence="5" id="KW-1185">Reference proteome</keyword>
<evidence type="ECO:0000259" key="3">
    <source>
        <dbReference type="Pfam" id="PF01471"/>
    </source>
</evidence>
<dbReference type="InterPro" id="IPR036365">
    <property type="entry name" value="PGBD-like_sf"/>
</dbReference>
<evidence type="ECO:0000256" key="2">
    <source>
        <dbReference type="SAM" id="SignalP"/>
    </source>
</evidence>
<proteinExistence type="predicted"/>
<dbReference type="InterPro" id="IPR036366">
    <property type="entry name" value="PGBDSf"/>
</dbReference>
<dbReference type="AlphaFoldDB" id="A0A0L6Z8F9"/>
<dbReference type="PATRIC" id="fig|1121318.3.peg.2372"/>
<feature type="chain" id="PRO_5038828672" evidence="2">
    <location>
        <begin position="23"/>
        <end position="670"/>
    </location>
</feature>
<dbReference type="EMBL" id="LHUR01000027">
    <property type="protein sequence ID" value="KOA19252.1"/>
    <property type="molecule type" value="Genomic_DNA"/>
</dbReference>
<evidence type="ECO:0000313" key="4">
    <source>
        <dbReference type="EMBL" id="KOA19252.1"/>
    </source>
</evidence>
<feature type="signal peptide" evidence="2">
    <location>
        <begin position="1"/>
        <end position="22"/>
    </location>
</feature>
<dbReference type="SUPFAM" id="SSF47090">
    <property type="entry name" value="PGBD-like"/>
    <property type="match status" value="1"/>
</dbReference>
<dbReference type="Gene3D" id="1.10.101.10">
    <property type="entry name" value="PGBD-like superfamily/PGBD"/>
    <property type="match status" value="1"/>
</dbReference>
<feature type="region of interest" description="Disordered" evidence="1">
    <location>
        <begin position="38"/>
        <end position="76"/>
    </location>
</feature>
<keyword evidence="2" id="KW-0732">Signal</keyword>
<evidence type="ECO:0000256" key="1">
    <source>
        <dbReference type="SAM" id="MobiDB-lite"/>
    </source>
</evidence>
<sequence length="670" mass="70124">MKKTLATVACSLALIMSVPVIGSNTKLGQIGVDVVSAATGDTTPSKTDTKPSTSTSTSTKTNTSTKTSTSSKTTTSVQTASEVKRLLAFGSYGSDVKLVQTKLNENGYKLKVDGIFGKLTQAAVKSYQSKNGLKADGIVGPKTLAKLIPAKPAISKANTAQVETAIKLGKAEFAAHGTKCFTVAIVAMAGDKIADVIIDDYQVMAKDGTVAVPNSDADFGTNLDSAKVLASKLANAESYTKNMKEKGGAALTVSQNFNAIQVFATGKTIAQLEAILKTNSKDPKVDAVTSATLADTNGYLAAIIQAAKNANGNRAIKIDAAALKTLNLGKVEAKAHGTKCYTLATVAVAGGKIVGAMIDDYQVMAKDGTVAVPNSDADFGKNFPEGKVLASKLANADSYIKNMKEKGGATLTVNQNFNGIETFVIGKTIAELDAVIKTNSSDPKVDAVTSATLADTNGYLNALAAAAKEAGGKIVTHKGDLTVSTANYNLIDTKVEGNIIFTTQAAKDTFQMNNGSSVTGSKILAQVDAVTTASIVDNAAAFEKAISKDGTWIPAIVRDLTINKELVLDGEFKNTKNPPVVQRKIALYAQDDKRNVTHRFTLTAPKLTIKSPNASIQKGIFKGDLYVTTTDFQLVDMKIQGNIFFTSQAAKDGFKMDATSSVTGKQEVIK</sequence>
<comment type="caution">
    <text evidence="4">The sequence shown here is derived from an EMBL/GenBank/DDBJ whole genome shotgun (WGS) entry which is preliminary data.</text>
</comment>
<dbReference type="RefSeq" id="WP_074782827.1">
    <property type="nucleotide sequence ID" value="NZ_LHUR01000027.1"/>
</dbReference>